<dbReference type="AlphaFoldDB" id="A0A2H0YVU8"/>
<dbReference type="GO" id="GO:0016787">
    <property type="term" value="F:hydrolase activity"/>
    <property type="evidence" value="ECO:0007669"/>
    <property type="project" value="UniProtKB-UniRule"/>
</dbReference>
<dbReference type="EMBL" id="PEXU01000031">
    <property type="protein sequence ID" value="PIS42615.1"/>
    <property type="molecule type" value="Genomic_DNA"/>
</dbReference>
<evidence type="ECO:0000256" key="2">
    <source>
        <dbReference type="RuleBase" id="RU362039"/>
    </source>
</evidence>
<feature type="domain" description="Calcineurin-like phosphoesterase" evidence="3">
    <location>
        <begin position="1"/>
        <end position="156"/>
    </location>
</feature>
<keyword evidence="2" id="KW-0479">Metal-binding</keyword>
<evidence type="ECO:0000259" key="3">
    <source>
        <dbReference type="Pfam" id="PF12850"/>
    </source>
</evidence>
<dbReference type="InterPro" id="IPR024654">
    <property type="entry name" value="Calcineurin-like_PHP_lpxH"/>
</dbReference>
<dbReference type="SUPFAM" id="SSF56300">
    <property type="entry name" value="Metallo-dependent phosphatases"/>
    <property type="match status" value="1"/>
</dbReference>
<comment type="similarity">
    <text evidence="1 2">Belongs to the metallophosphoesterase superfamily. YfcE family.</text>
</comment>
<dbReference type="InterPro" id="IPR041802">
    <property type="entry name" value="MPP_YfcE"/>
</dbReference>
<name>A0A2H0YVU8_9BACT</name>
<dbReference type="GO" id="GO:0046872">
    <property type="term" value="F:metal ion binding"/>
    <property type="evidence" value="ECO:0007669"/>
    <property type="project" value="UniProtKB-KW"/>
</dbReference>
<comment type="caution">
    <text evidence="4">The sequence shown here is derived from an EMBL/GenBank/DDBJ whole genome shotgun (WGS) entry which is preliminary data.</text>
</comment>
<organism evidence="4 5">
    <name type="scientific">Candidatus Kerfeldbacteria bacterium CG08_land_8_20_14_0_20_40_16</name>
    <dbReference type="NCBI Taxonomy" id="2014244"/>
    <lineage>
        <taxon>Bacteria</taxon>
        <taxon>Candidatus Kerfeldiibacteriota</taxon>
    </lineage>
</organism>
<dbReference type="PANTHER" id="PTHR43165">
    <property type="entry name" value="METALLOPHOSPHOESTERASE"/>
    <property type="match status" value="1"/>
</dbReference>
<comment type="cofactor">
    <cofactor evidence="2">
        <name>a divalent metal cation</name>
        <dbReference type="ChEBI" id="CHEBI:60240"/>
    </cofactor>
</comment>
<gene>
    <name evidence="4" type="ORF">COT24_02600</name>
</gene>
<dbReference type="InterPro" id="IPR053193">
    <property type="entry name" value="MetalloPDE_YfcE-like"/>
</dbReference>
<dbReference type="CDD" id="cd00841">
    <property type="entry name" value="MPP_YfcE"/>
    <property type="match status" value="1"/>
</dbReference>
<proteinExistence type="inferred from homology"/>
<dbReference type="InterPro" id="IPR029052">
    <property type="entry name" value="Metallo-depent_PP-like"/>
</dbReference>
<evidence type="ECO:0000256" key="1">
    <source>
        <dbReference type="ARBA" id="ARBA00008950"/>
    </source>
</evidence>
<dbReference type="EC" id="3.1.4.-" evidence="2"/>
<reference evidence="4 5" key="1">
    <citation type="submission" date="2017-09" db="EMBL/GenBank/DDBJ databases">
        <title>Depth-based differentiation of microbial function through sediment-hosted aquifers and enrichment of novel symbionts in the deep terrestrial subsurface.</title>
        <authorList>
            <person name="Probst A.J."/>
            <person name="Ladd B."/>
            <person name="Jarett J.K."/>
            <person name="Geller-Mcgrath D.E."/>
            <person name="Sieber C.M."/>
            <person name="Emerson J.B."/>
            <person name="Anantharaman K."/>
            <person name="Thomas B.C."/>
            <person name="Malmstrom R."/>
            <person name="Stieglmeier M."/>
            <person name="Klingl A."/>
            <person name="Woyke T."/>
            <person name="Ryan C.M."/>
            <person name="Banfield J.F."/>
        </authorList>
    </citation>
    <scope>NUCLEOTIDE SEQUENCE [LARGE SCALE GENOMIC DNA]</scope>
    <source>
        <strain evidence="4">CG08_land_8_20_14_0_20_40_16</strain>
    </source>
</reference>
<dbReference type="Gene3D" id="3.60.21.10">
    <property type="match status" value="1"/>
</dbReference>
<protein>
    <recommendedName>
        <fullName evidence="2">Phosphoesterase</fullName>
        <ecNumber evidence="2">3.1.4.-</ecNumber>
    </recommendedName>
</protein>
<dbReference type="PANTHER" id="PTHR43165:SF1">
    <property type="entry name" value="PHOSPHODIESTERASE MJ0936"/>
    <property type="match status" value="1"/>
</dbReference>
<dbReference type="InterPro" id="IPR000979">
    <property type="entry name" value="Phosphodiesterase_MJ0936/Vps29"/>
</dbReference>
<sequence>MKIALISDTHDNLTNTQRALEIINQKEAEAIIHCGDLCSPWILKELTTKFTGPIHLTFGNNDADEFLLLEWTRTKGKNAKFYKPMGELELDGKKIAFTHYHFFGEGLTATQKYDLVIFGHNHIKSEQLIGKTLLINPGSLCGIGQPISFAIYDTKTNKVTFESF</sequence>
<dbReference type="Proteomes" id="UP000231542">
    <property type="component" value="Unassembled WGS sequence"/>
</dbReference>
<dbReference type="NCBIfam" id="TIGR00040">
    <property type="entry name" value="yfcE"/>
    <property type="match status" value="1"/>
</dbReference>
<dbReference type="Pfam" id="PF12850">
    <property type="entry name" value="Metallophos_2"/>
    <property type="match status" value="1"/>
</dbReference>
<evidence type="ECO:0000313" key="4">
    <source>
        <dbReference type="EMBL" id="PIS42615.1"/>
    </source>
</evidence>
<evidence type="ECO:0000313" key="5">
    <source>
        <dbReference type="Proteomes" id="UP000231542"/>
    </source>
</evidence>
<accession>A0A2H0YVU8</accession>